<sequence>MLLKNYYFLILFSIGINVSAQTYVKVNGFTLPALMLNAGIETKLTDKTTFQADVFVSPWKSLFGNRMLFAIGSLEYRYYFTESFKSWYIAANTGAAVYRMQKYNHLNLGIHQEGYSVFLGATVGYVVKVNDKINLDVFLGGGNAQSKYRSYFNAFPDIRADKEEGASINGSGEWIPYKGGVMISYQLK</sequence>
<dbReference type="Proteomes" id="UP000238565">
    <property type="component" value="Unassembled WGS sequence"/>
</dbReference>
<evidence type="ECO:0000313" key="1">
    <source>
        <dbReference type="EMBL" id="PPZ91680.1"/>
    </source>
</evidence>
<organism evidence="1 2">
    <name type="scientific">Cloacibacterium normanense</name>
    <dbReference type="NCBI Taxonomy" id="237258"/>
    <lineage>
        <taxon>Bacteria</taxon>
        <taxon>Pseudomonadati</taxon>
        <taxon>Bacteroidota</taxon>
        <taxon>Flavobacteriia</taxon>
        <taxon>Flavobacteriales</taxon>
        <taxon>Weeksellaceae</taxon>
    </lineage>
</organism>
<evidence type="ECO:0008006" key="3">
    <source>
        <dbReference type="Google" id="ProtNLM"/>
    </source>
</evidence>
<reference evidence="1 2" key="1">
    <citation type="submission" date="2018-02" db="EMBL/GenBank/DDBJ databases">
        <title>Draft genome sequence of bacterial isolates from marine environment.</title>
        <authorList>
            <person name="Singh S.K."/>
            <person name="Hill R."/>
            <person name="Major S."/>
            <person name="Cai H."/>
            <person name="Li Y."/>
        </authorList>
    </citation>
    <scope>NUCLEOTIDE SEQUENCE [LARGE SCALE GENOMIC DNA]</scope>
    <source>
        <strain evidence="1 2">IMET F</strain>
    </source>
</reference>
<dbReference type="EMBL" id="PTPZ01000003">
    <property type="protein sequence ID" value="PPZ91680.1"/>
    <property type="molecule type" value="Genomic_DNA"/>
</dbReference>
<dbReference type="AlphaFoldDB" id="A0A2S7I539"/>
<accession>A0A2S7I539</accession>
<dbReference type="Pfam" id="PF12099">
    <property type="entry name" value="DUF3575"/>
    <property type="match status" value="1"/>
</dbReference>
<comment type="caution">
    <text evidence="1">The sequence shown here is derived from an EMBL/GenBank/DDBJ whole genome shotgun (WGS) entry which is preliminary data.</text>
</comment>
<dbReference type="InterPro" id="IPR021958">
    <property type="entry name" value="DUF3575"/>
</dbReference>
<evidence type="ECO:0000313" key="2">
    <source>
        <dbReference type="Proteomes" id="UP000238565"/>
    </source>
</evidence>
<dbReference type="RefSeq" id="WP_104793382.1">
    <property type="nucleotide sequence ID" value="NZ_PTPZ01000003.1"/>
</dbReference>
<name>A0A2S7I539_9FLAO</name>
<proteinExistence type="predicted"/>
<protein>
    <recommendedName>
        <fullName evidence="3">DUF3575 domain-containing protein</fullName>
    </recommendedName>
</protein>
<gene>
    <name evidence="1" type="ORF">C3729_06325</name>
</gene>